<evidence type="ECO:0000313" key="10">
    <source>
        <dbReference type="Proteomes" id="UP000199408"/>
    </source>
</evidence>
<dbReference type="STRING" id="47864.GA0070560_106255"/>
<dbReference type="Gene3D" id="3.10.450.50">
    <property type="match status" value="1"/>
</dbReference>
<feature type="domain" description="SnoaL-like" evidence="8">
    <location>
        <begin position="216"/>
        <end position="309"/>
    </location>
</feature>
<dbReference type="Gene3D" id="1.10.10.10">
    <property type="entry name" value="Winged helix-like DNA-binding domain superfamily/Winged helix DNA-binding domain"/>
    <property type="match status" value="1"/>
</dbReference>
<dbReference type="SUPFAM" id="SSF88946">
    <property type="entry name" value="Sigma2 domain of RNA polymerase sigma factors"/>
    <property type="match status" value="1"/>
</dbReference>
<dbReference type="Proteomes" id="UP000199408">
    <property type="component" value="Unassembled WGS sequence"/>
</dbReference>
<comment type="subunit">
    <text evidence="2">Interacts transiently with the RNA polymerase catalytic core formed by RpoA, RpoB, RpoC and RpoZ (2 alpha, 1 beta, 1 beta' and 1 omega subunit) to form the RNA polymerase holoenzyme that can initiate transcription.</text>
</comment>
<dbReference type="GO" id="GO:0016987">
    <property type="term" value="F:sigma factor activity"/>
    <property type="evidence" value="ECO:0007669"/>
    <property type="project" value="UniProtKB-KW"/>
</dbReference>
<sequence length="346" mass="38157">MAGHGTYGDRVREASLDDGLESLRTELTGYCYRMLGSGFEAEDAVQETLARAWRSRDRYDARRGSLRTWVYRIATNTCLDMLRSPQRRARAIDLGDPATGGADLGPPLPEQHWVQPVPDALVLPRHGDPEETALRRETVRLALVAALQRLPARQRAVLILRDVLCWRAEEVADLLDASVAAVNSALQRARATLRAAELTAGDVLRPTDAAQRDLLARYCDAFARHDVAALVALLHEDATMSMPPFAWRLRGRDRIAEALRDPRSSCAGSRLVPTAANGSPAFWQTRPGPDGRHTPFALVLLDVADGRVRKIVTYLDVDRLWPLFVRAGAGDVPDQLPERVVRAVAG</sequence>
<evidence type="ECO:0000256" key="2">
    <source>
        <dbReference type="ARBA" id="ARBA00011344"/>
    </source>
</evidence>
<accession>A0A1C5HY96</accession>
<organism evidence="9 10">
    <name type="scientific">Micromonospora halophytica</name>
    <dbReference type="NCBI Taxonomy" id="47864"/>
    <lineage>
        <taxon>Bacteria</taxon>
        <taxon>Bacillati</taxon>
        <taxon>Actinomycetota</taxon>
        <taxon>Actinomycetes</taxon>
        <taxon>Micromonosporales</taxon>
        <taxon>Micromonosporaceae</taxon>
        <taxon>Micromonospora</taxon>
    </lineage>
</organism>
<dbReference type="PANTHER" id="PTHR43133">
    <property type="entry name" value="RNA POLYMERASE ECF-TYPE SIGMA FACTO"/>
    <property type="match status" value="1"/>
</dbReference>
<dbReference type="InterPro" id="IPR013325">
    <property type="entry name" value="RNA_pol_sigma_r2"/>
</dbReference>
<dbReference type="InterPro" id="IPR037401">
    <property type="entry name" value="SnoaL-like"/>
</dbReference>
<evidence type="ECO:0000256" key="3">
    <source>
        <dbReference type="ARBA" id="ARBA00023015"/>
    </source>
</evidence>
<comment type="similarity">
    <text evidence="1">Belongs to the sigma-70 factor family. ECF subfamily.</text>
</comment>
<dbReference type="CDD" id="cd06171">
    <property type="entry name" value="Sigma70_r4"/>
    <property type="match status" value="1"/>
</dbReference>
<dbReference type="Pfam" id="PF04542">
    <property type="entry name" value="Sigma70_r2"/>
    <property type="match status" value="1"/>
</dbReference>
<feature type="domain" description="RNA polymerase sigma-70 region 2" evidence="6">
    <location>
        <begin position="21"/>
        <end position="87"/>
    </location>
</feature>
<dbReference type="InterPro" id="IPR013249">
    <property type="entry name" value="RNA_pol_sigma70_r4_t2"/>
</dbReference>
<keyword evidence="5" id="KW-0804">Transcription</keyword>
<dbReference type="InterPro" id="IPR036388">
    <property type="entry name" value="WH-like_DNA-bd_sf"/>
</dbReference>
<dbReference type="EMBL" id="FMDN01000006">
    <property type="protein sequence ID" value="SCG50975.1"/>
    <property type="molecule type" value="Genomic_DNA"/>
</dbReference>
<keyword evidence="4" id="KW-0731">Sigma factor</keyword>
<dbReference type="Pfam" id="PF08281">
    <property type="entry name" value="Sigma70_r4_2"/>
    <property type="match status" value="1"/>
</dbReference>
<dbReference type="NCBIfam" id="TIGR02937">
    <property type="entry name" value="sigma70-ECF"/>
    <property type="match status" value="1"/>
</dbReference>
<protein>
    <submittedName>
        <fullName evidence="9">RNA polymerase, sigma subunit, ECF family</fullName>
    </submittedName>
</protein>
<dbReference type="InterPro" id="IPR007627">
    <property type="entry name" value="RNA_pol_sigma70_r2"/>
</dbReference>
<dbReference type="Pfam" id="PF12680">
    <property type="entry name" value="SnoaL_2"/>
    <property type="match status" value="1"/>
</dbReference>
<dbReference type="SUPFAM" id="SSF54427">
    <property type="entry name" value="NTF2-like"/>
    <property type="match status" value="1"/>
</dbReference>
<dbReference type="AlphaFoldDB" id="A0A1C5HY96"/>
<dbReference type="InterPro" id="IPR039425">
    <property type="entry name" value="RNA_pol_sigma-70-like"/>
</dbReference>
<keyword evidence="3" id="KW-0805">Transcription regulation</keyword>
<evidence type="ECO:0000256" key="5">
    <source>
        <dbReference type="ARBA" id="ARBA00023163"/>
    </source>
</evidence>
<feature type="domain" description="RNA polymerase sigma factor 70 region 4 type 2" evidence="7">
    <location>
        <begin position="141"/>
        <end position="193"/>
    </location>
</feature>
<proteinExistence type="inferred from homology"/>
<evidence type="ECO:0000313" key="9">
    <source>
        <dbReference type="EMBL" id="SCG50975.1"/>
    </source>
</evidence>
<evidence type="ECO:0000259" key="8">
    <source>
        <dbReference type="Pfam" id="PF12680"/>
    </source>
</evidence>
<dbReference type="InterPro" id="IPR014305">
    <property type="entry name" value="RNA_pol_sigma-G_actinobac"/>
</dbReference>
<keyword evidence="10" id="KW-1185">Reference proteome</keyword>
<reference evidence="10" key="1">
    <citation type="submission" date="2016-06" db="EMBL/GenBank/DDBJ databases">
        <authorList>
            <person name="Varghese N."/>
        </authorList>
    </citation>
    <scope>NUCLEOTIDE SEQUENCE [LARGE SCALE GENOMIC DNA]</scope>
    <source>
        <strain evidence="10">DSM 43171</strain>
    </source>
</reference>
<dbReference type="Gene3D" id="1.10.1740.10">
    <property type="match status" value="1"/>
</dbReference>
<dbReference type="InterPro" id="IPR014284">
    <property type="entry name" value="RNA_pol_sigma-70_dom"/>
</dbReference>
<evidence type="ECO:0000256" key="4">
    <source>
        <dbReference type="ARBA" id="ARBA00023082"/>
    </source>
</evidence>
<dbReference type="InterPro" id="IPR013324">
    <property type="entry name" value="RNA_pol_sigma_r3/r4-like"/>
</dbReference>
<dbReference type="NCBIfam" id="NF006089">
    <property type="entry name" value="PRK08241.1"/>
    <property type="match status" value="1"/>
</dbReference>
<dbReference type="InterPro" id="IPR032710">
    <property type="entry name" value="NTF2-like_dom_sf"/>
</dbReference>
<evidence type="ECO:0000256" key="1">
    <source>
        <dbReference type="ARBA" id="ARBA00010641"/>
    </source>
</evidence>
<name>A0A1C5HY96_9ACTN</name>
<dbReference type="PANTHER" id="PTHR43133:SF65">
    <property type="entry name" value="ECF RNA POLYMERASE SIGMA FACTOR SIGG"/>
    <property type="match status" value="1"/>
</dbReference>
<gene>
    <name evidence="9" type="ORF">GA0070560_106255</name>
</gene>
<evidence type="ECO:0000259" key="6">
    <source>
        <dbReference type="Pfam" id="PF04542"/>
    </source>
</evidence>
<dbReference type="NCBIfam" id="TIGR02960">
    <property type="entry name" value="SigX5"/>
    <property type="match status" value="1"/>
</dbReference>
<dbReference type="SUPFAM" id="SSF88659">
    <property type="entry name" value="Sigma3 and sigma4 domains of RNA polymerase sigma factors"/>
    <property type="match status" value="1"/>
</dbReference>
<evidence type="ECO:0000259" key="7">
    <source>
        <dbReference type="Pfam" id="PF08281"/>
    </source>
</evidence>
<dbReference type="GO" id="GO:0003677">
    <property type="term" value="F:DNA binding"/>
    <property type="evidence" value="ECO:0007669"/>
    <property type="project" value="InterPro"/>
</dbReference>
<dbReference type="GO" id="GO:0006352">
    <property type="term" value="P:DNA-templated transcription initiation"/>
    <property type="evidence" value="ECO:0007669"/>
    <property type="project" value="InterPro"/>
</dbReference>